<dbReference type="OrthoDB" id="8806090at2759"/>
<evidence type="ECO:0000313" key="5">
    <source>
        <dbReference type="Proteomes" id="UP001153636"/>
    </source>
</evidence>
<protein>
    <recommendedName>
        <fullName evidence="3">CIDE-N domain-containing protein</fullName>
    </recommendedName>
</protein>
<dbReference type="SMART" id="SM00266">
    <property type="entry name" value="CAD"/>
    <property type="match status" value="1"/>
</dbReference>
<organism evidence="4 5">
    <name type="scientific">Psylliodes chrysocephalus</name>
    <dbReference type="NCBI Taxonomy" id="3402493"/>
    <lineage>
        <taxon>Eukaryota</taxon>
        <taxon>Metazoa</taxon>
        <taxon>Ecdysozoa</taxon>
        <taxon>Arthropoda</taxon>
        <taxon>Hexapoda</taxon>
        <taxon>Insecta</taxon>
        <taxon>Pterygota</taxon>
        <taxon>Neoptera</taxon>
        <taxon>Endopterygota</taxon>
        <taxon>Coleoptera</taxon>
        <taxon>Polyphaga</taxon>
        <taxon>Cucujiformia</taxon>
        <taxon>Chrysomeloidea</taxon>
        <taxon>Chrysomelidae</taxon>
        <taxon>Galerucinae</taxon>
        <taxon>Alticini</taxon>
        <taxon>Psylliodes</taxon>
    </lineage>
</organism>
<evidence type="ECO:0000256" key="2">
    <source>
        <dbReference type="PROSITE-ProRule" id="PRU00447"/>
    </source>
</evidence>
<proteinExistence type="predicted"/>
<name>A0A9P0G710_9CUCU</name>
<dbReference type="PROSITE" id="PS51135">
    <property type="entry name" value="CIDE_N"/>
    <property type="match status" value="1"/>
</dbReference>
<dbReference type="Gene3D" id="3.10.20.10">
    <property type="match status" value="1"/>
</dbReference>
<dbReference type="AlphaFoldDB" id="A0A9P0G710"/>
<dbReference type="Proteomes" id="UP001153636">
    <property type="component" value="Chromosome 1"/>
</dbReference>
<dbReference type="SMART" id="SM00355">
    <property type="entry name" value="ZnF_C2H2"/>
    <property type="match status" value="2"/>
</dbReference>
<dbReference type="Pfam" id="PF02017">
    <property type="entry name" value="CIDE-N"/>
    <property type="match status" value="1"/>
</dbReference>
<accession>A0A9P0G710</accession>
<keyword evidence="5" id="KW-1185">Reference proteome</keyword>
<reference evidence="4" key="1">
    <citation type="submission" date="2022-01" db="EMBL/GenBank/DDBJ databases">
        <authorList>
            <person name="King R."/>
        </authorList>
    </citation>
    <scope>NUCLEOTIDE SEQUENCE</scope>
</reference>
<sequence>MKLLDERYKCRVEGCKFVDHNKKLFSKHLYDHIKSGISMKCPFQNCKSKTRYDKVPNLSNHILRSHNANTDVNVTKCKPDFLSNVDNEVSLADEFVLENHTFQHLEKLSQNIISSLYLALESKFFVTNKSLQFFIDGMIDINDINRSYITKLLGHNEILITPDMIKNDLFSKAHDLKTGYLRSKFIRHKFYKNKFNYVAPKKIEICEKSFFYYVSIVDNIKSLFNNENFSKQYFSPTKSLADSISDVRDGLVFKNNPFFLENEDALQIILYQDSFEICNPLGSSKIKHKIVGIYMVIGNIPTWHRSKVEQIVLVALIYEKDFKKVPSHLLLHEIIKDLKILEDKGVLIENKTIRGSLAVVVGDNLGNHQIGGFNENFHPNSYFCRFCYIQNLDSSTICCKYDKRTKDSYMYDVNMSETCGKAYRGVKHNSVLNKLSHFHVCQPGLSPCIAHDLYEGVIAHDVMLILNKLFSKKILSLDFLNQKIKVFLLEEEGKLHLPLLKGEKLHAHSKIIRELKFIFILEKMDKHFFKIWNLNRDKKFVVVVEDINDLLLQVVVKASQKMMIDGSNLVLEVDGTLVDEDDVLLSLKTETFILLTKDEIWRPAIQSLSSWETLSNGSTLSLSSTSSGITNTNTNLLIHDVITLNNTADANIENVNVSNILPIEFNTNMEYLWSKFMVPWEKIPADIITQCEEHKINQQNMHQLIHLIVHEMRQIKQNIPMKAFRYVAKQMVDKYPSTFRDSDSDGVVIGDGTHSLIMKLSDRNHYLNRPHKRKNTQSLVSASLKKKRLNNEAMCCNYEPPVTSITPETKIHHLNQPDIEENEEYFLLLEETYPEQRKFLNNLENPPTVSEILEKWPVLLRQSAVTWHFQKLTEIDINDIERSINDKVEKILTFAKNKKLITNINKDKMIQQCLEFYATSFREDLSVFIYTIKDTGDASRATNISTMAPCIIEFDQHKRYDVMLEKEIVNSFVAFVDALKYCFALYFIYNIEYPKKVGATLEMIQRYHLKLHPISGAKSTTTKKKVFTLMNKLKNI</sequence>
<dbReference type="EMBL" id="OV651813">
    <property type="protein sequence ID" value="CAH1099112.1"/>
    <property type="molecule type" value="Genomic_DNA"/>
</dbReference>
<dbReference type="SUPFAM" id="SSF54277">
    <property type="entry name" value="CAD &amp; PB1 domains"/>
    <property type="match status" value="1"/>
</dbReference>
<evidence type="ECO:0000256" key="1">
    <source>
        <dbReference type="ARBA" id="ARBA00022703"/>
    </source>
</evidence>
<dbReference type="InterPro" id="IPR003508">
    <property type="entry name" value="CIDE-N_dom"/>
</dbReference>
<dbReference type="GO" id="GO:0006915">
    <property type="term" value="P:apoptotic process"/>
    <property type="evidence" value="ECO:0007669"/>
    <property type="project" value="UniProtKB-UniRule"/>
</dbReference>
<dbReference type="PANTHER" id="PTHR31025">
    <property type="entry name" value="SI:CH211-196P9.1-RELATED"/>
    <property type="match status" value="1"/>
</dbReference>
<dbReference type="InterPro" id="IPR013087">
    <property type="entry name" value="Znf_C2H2_type"/>
</dbReference>
<dbReference type="PANTHER" id="PTHR31025:SF22">
    <property type="entry name" value="IP13529P"/>
    <property type="match status" value="1"/>
</dbReference>
<gene>
    <name evidence="4" type="ORF">PSYICH_LOCUS1258</name>
</gene>
<evidence type="ECO:0000313" key="4">
    <source>
        <dbReference type="EMBL" id="CAH1099112.1"/>
    </source>
</evidence>
<evidence type="ECO:0000259" key="3">
    <source>
        <dbReference type="PROSITE" id="PS51135"/>
    </source>
</evidence>
<feature type="domain" description="CIDE-N" evidence="3">
    <location>
        <begin position="525"/>
        <end position="603"/>
    </location>
</feature>
<keyword evidence="1 2" id="KW-0053">Apoptosis</keyword>